<organism evidence="8 9">
    <name type="scientific">Aliirhizobium smilacinae</name>
    <dbReference type="NCBI Taxonomy" id="1395944"/>
    <lineage>
        <taxon>Bacteria</taxon>
        <taxon>Pseudomonadati</taxon>
        <taxon>Pseudomonadota</taxon>
        <taxon>Alphaproteobacteria</taxon>
        <taxon>Hyphomicrobiales</taxon>
        <taxon>Rhizobiaceae</taxon>
        <taxon>Aliirhizobium</taxon>
    </lineage>
</organism>
<dbReference type="RefSeq" id="WP_139672538.1">
    <property type="nucleotide sequence ID" value="NZ_VDMN01000001.1"/>
</dbReference>
<evidence type="ECO:0000256" key="2">
    <source>
        <dbReference type="ARBA" id="ARBA00022448"/>
    </source>
</evidence>
<name>A0A5C4XRQ5_9HYPH</name>
<dbReference type="OrthoDB" id="9807293at2"/>
<dbReference type="InterPro" id="IPR023271">
    <property type="entry name" value="Aquaporin-like"/>
</dbReference>
<comment type="subcellular location">
    <subcellularLocation>
        <location evidence="1">Membrane</location>
        <topology evidence="1">Multi-pass membrane protein</topology>
    </subcellularLocation>
</comment>
<keyword evidence="2 6" id="KW-0813">Transport</keyword>
<evidence type="ECO:0000313" key="9">
    <source>
        <dbReference type="Proteomes" id="UP000311605"/>
    </source>
</evidence>
<reference evidence="8 9" key="1">
    <citation type="submission" date="2019-06" db="EMBL/GenBank/DDBJ databases">
        <title>The draft genome of Rhizobium smilacinae PTYR-5.</title>
        <authorList>
            <person name="Liu L."/>
            <person name="Li L."/>
            <person name="Zhang X."/>
        </authorList>
    </citation>
    <scope>NUCLEOTIDE SEQUENCE [LARGE SCALE GENOMIC DNA]</scope>
    <source>
        <strain evidence="8 9">PTYR-5</strain>
    </source>
</reference>
<keyword evidence="5 7" id="KW-0472">Membrane</keyword>
<evidence type="ECO:0000256" key="6">
    <source>
        <dbReference type="RuleBase" id="RU000477"/>
    </source>
</evidence>
<comment type="similarity">
    <text evidence="6">Belongs to the MIP/aquaporin (TC 1.A.8) family.</text>
</comment>
<dbReference type="Pfam" id="PF00230">
    <property type="entry name" value="MIP"/>
    <property type="match status" value="1"/>
</dbReference>
<dbReference type="GO" id="GO:0016020">
    <property type="term" value="C:membrane"/>
    <property type="evidence" value="ECO:0007669"/>
    <property type="project" value="UniProtKB-SubCell"/>
</dbReference>
<comment type="caution">
    <text evidence="8">The sequence shown here is derived from an EMBL/GenBank/DDBJ whole genome shotgun (WGS) entry which is preliminary data.</text>
</comment>
<dbReference type="InterPro" id="IPR000425">
    <property type="entry name" value="MIP"/>
</dbReference>
<feature type="transmembrane region" description="Helical" evidence="7">
    <location>
        <begin position="156"/>
        <end position="176"/>
    </location>
</feature>
<dbReference type="GO" id="GO:0015267">
    <property type="term" value="F:channel activity"/>
    <property type="evidence" value="ECO:0007669"/>
    <property type="project" value="InterPro"/>
</dbReference>
<evidence type="ECO:0000256" key="3">
    <source>
        <dbReference type="ARBA" id="ARBA00022692"/>
    </source>
</evidence>
<dbReference type="EMBL" id="VDMN01000001">
    <property type="protein sequence ID" value="TNM65230.1"/>
    <property type="molecule type" value="Genomic_DNA"/>
</dbReference>
<evidence type="ECO:0000256" key="1">
    <source>
        <dbReference type="ARBA" id="ARBA00004141"/>
    </source>
</evidence>
<evidence type="ECO:0000256" key="4">
    <source>
        <dbReference type="ARBA" id="ARBA00022989"/>
    </source>
</evidence>
<accession>A0A5C4XRQ5</accession>
<keyword evidence="4 7" id="KW-1133">Transmembrane helix</keyword>
<evidence type="ECO:0000313" key="8">
    <source>
        <dbReference type="EMBL" id="TNM65230.1"/>
    </source>
</evidence>
<dbReference type="PANTHER" id="PTHR45724">
    <property type="entry name" value="AQUAPORIN NIP2-1"/>
    <property type="match status" value="1"/>
</dbReference>
<dbReference type="Gene3D" id="1.20.1080.10">
    <property type="entry name" value="Glycerol uptake facilitator protein"/>
    <property type="match status" value="1"/>
</dbReference>
<sequence>MTATLSRRLTAEAIGTAALVATVVGSGVMAERLTTDKGLALLCNTLPTGAVLVVLITILGPLSGAHFNPVVSALFAFRRELAFRYLGPYVAAQIVGGIMGTWLAHLMFELPLLQVSQTVRTGSGQWFAEAVATGGLVLTILGGLRHRPESIPMLVGLYITAAYWFTASTSFANPAVAIARCLTDTFSGIRPIDVPLFVVAQVIGASLTALVAGWLFAEPSRQPSVSQAERA</sequence>
<proteinExistence type="inferred from homology"/>
<dbReference type="PANTHER" id="PTHR45724:SF13">
    <property type="entry name" value="AQUAPORIN NIP1-1-RELATED"/>
    <property type="match status" value="1"/>
</dbReference>
<dbReference type="PRINTS" id="PR00783">
    <property type="entry name" value="MINTRINSICP"/>
</dbReference>
<feature type="transmembrane region" description="Helical" evidence="7">
    <location>
        <begin position="196"/>
        <end position="217"/>
    </location>
</feature>
<keyword evidence="9" id="KW-1185">Reference proteome</keyword>
<evidence type="ECO:0000256" key="5">
    <source>
        <dbReference type="ARBA" id="ARBA00023136"/>
    </source>
</evidence>
<gene>
    <name evidence="8" type="ORF">FHP24_02800</name>
</gene>
<keyword evidence="3 6" id="KW-0812">Transmembrane</keyword>
<dbReference type="SUPFAM" id="SSF81338">
    <property type="entry name" value="Aquaporin-like"/>
    <property type="match status" value="1"/>
</dbReference>
<feature type="transmembrane region" description="Helical" evidence="7">
    <location>
        <begin position="86"/>
        <end position="106"/>
    </location>
</feature>
<feature type="transmembrane region" description="Helical" evidence="7">
    <location>
        <begin position="46"/>
        <end position="65"/>
    </location>
</feature>
<protein>
    <submittedName>
        <fullName evidence="8">Aquaporin family protein</fullName>
    </submittedName>
</protein>
<evidence type="ECO:0000256" key="7">
    <source>
        <dbReference type="SAM" id="Phobius"/>
    </source>
</evidence>
<dbReference type="AlphaFoldDB" id="A0A5C4XRQ5"/>
<dbReference type="Proteomes" id="UP000311605">
    <property type="component" value="Unassembled WGS sequence"/>
</dbReference>
<feature type="transmembrane region" description="Helical" evidence="7">
    <location>
        <begin position="126"/>
        <end position="144"/>
    </location>
</feature>
<dbReference type="InterPro" id="IPR034294">
    <property type="entry name" value="Aquaporin_transptr"/>
</dbReference>